<evidence type="ECO:0000259" key="10">
    <source>
        <dbReference type="PROSITE" id="PS50304"/>
    </source>
</evidence>
<keyword evidence="5" id="KW-0963">Cytoplasm</keyword>
<dbReference type="AlphaFoldDB" id="A0A7K9ABQ2"/>
<dbReference type="Pfam" id="PF00567">
    <property type="entry name" value="TUDOR"/>
    <property type="match status" value="1"/>
</dbReference>
<dbReference type="SMART" id="SM00333">
    <property type="entry name" value="TUDOR"/>
    <property type="match status" value="1"/>
</dbReference>
<proteinExistence type="inferred from homology"/>
<evidence type="ECO:0000259" key="11">
    <source>
        <dbReference type="PROSITE" id="PS51644"/>
    </source>
</evidence>
<organism evidence="12 13">
    <name type="scientific">Grallaria varia</name>
    <name type="common">variegated antpitta</name>
    <dbReference type="NCBI Taxonomy" id="117165"/>
    <lineage>
        <taxon>Eukaryota</taxon>
        <taxon>Metazoa</taxon>
        <taxon>Chordata</taxon>
        <taxon>Craniata</taxon>
        <taxon>Vertebrata</taxon>
        <taxon>Euteleostomi</taxon>
        <taxon>Archelosauria</taxon>
        <taxon>Archosauria</taxon>
        <taxon>Dinosauria</taxon>
        <taxon>Saurischia</taxon>
        <taxon>Theropoda</taxon>
        <taxon>Coelurosauria</taxon>
        <taxon>Aves</taxon>
        <taxon>Neognathae</taxon>
        <taxon>Neoaves</taxon>
        <taxon>Telluraves</taxon>
        <taxon>Australaves</taxon>
        <taxon>Passeriformes</taxon>
        <taxon>Formicariidae</taxon>
        <taxon>Grallaria</taxon>
    </lineage>
</organism>
<comment type="subcellular location">
    <subcellularLocation>
        <location evidence="1">Cytoplasm</location>
    </subcellularLocation>
</comment>
<feature type="domain" description="Tudor" evidence="10">
    <location>
        <begin position="363"/>
        <end position="420"/>
    </location>
</feature>
<dbReference type="Proteomes" id="UP000591535">
    <property type="component" value="Unassembled WGS sequence"/>
</dbReference>
<evidence type="ECO:0000256" key="6">
    <source>
        <dbReference type="ARBA" id="ARBA00022737"/>
    </source>
</evidence>
<dbReference type="Gene3D" id="2.40.50.90">
    <property type="match status" value="1"/>
</dbReference>
<evidence type="ECO:0000256" key="5">
    <source>
        <dbReference type="ARBA" id="ARBA00022490"/>
    </source>
</evidence>
<dbReference type="SUPFAM" id="SSF63748">
    <property type="entry name" value="Tudor/PWWP/MBT"/>
    <property type="match status" value="1"/>
</dbReference>
<evidence type="ECO:0000313" key="12">
    <source>
        <dbReference type="EMBL" id="NXG25312.1"/>
    </source>
</evidence>
<keyword evidence="13" id="KW-1185">Reference proteome</keyword>
<keyword evidence="4" id="KW-0217">Developmental protein</keyword>
<comment type="similarity">
    <text evidence="2">Belongs to the TDRD5 family.</text>
</comment>
<evidence type="ECO:0000313" key="13">
    <source>
        <dbReference type="Proteomes" id="UP000591535"/>
    </source>
</evidence>
<dbReference type="PANTHER" id="PTHR22948">
    <property type="entry name" value="TUDOR DOMAIN CONTAINING PROTEIN"/>
    <property type="match status" value="1"/>
</dbReference>
<evidence type="ECO:0000256" key="4">
    <source>
        <dbReference type="ARBA" id="ARBA00022473"/>
    </source>
</evidence>
<keyword evidence="8" id="KW-0744">Spermatogenesis</keyword>
<dbReference type="PROSITE" id="PS50304">
    <property type="entry name" value="TUDOR"/>
    <property type="match status" value="1"/>
</dbReference>
<name>A0A7K9ABQ2_9PASS</name>
<evidence type="ECO:0000256" key="8">
    <source>
        <dbReference type="ARBA" id="ARBA00022871"/>
    </source>
</evidence>
<keyword evidence="7" id="KW-0221">Differentiation</keyword>
<reference evidence="12 13" key="1">
    <citation type="submission" date="2019-09" db="EMBL/GenBank/DDBJ databases">
        <title>Bird 10,000 Genomes (B10K) Project - Family phase.</title>
        <authorList>
            <person name="Zhang G."/>
        </authorList>
    </citation>
    <scope>NUCLEOTIDE SEQUENCE [LARGE SCALE GENOMIC DNA]</scope>
    <source>
        <strain evidence="12">B10K-DU-001-02</strain>
        <tissue evidence="12">Muscle</tissue>
    </source>
</reference>
<dbReference type="Gene3D" id="2.30.30.140">
    <property type="match status" value="1"/>
</dbReference>
<dbReference type="PROSITE" id="PS51644">
    <property type="entry name" value="HTH_OST"/>
    <property type="match status" value="2"/>
</dbReference>
<sequence length="556" mass="62712">KQAGLMEVLKKEVRAMLIAAKEGLTPAQLEKQYMAMVCKPLPLRDLGFHSTLEMVTRMPDVVQVSSCRNGTFILKAIADDTTKGIAKLVTCQKGRTHTKMWRKTATKANAASPSKNSKDPQHSPMSARTRVLPVTVKAELQDLLSSSPLLLKDLDKAFLRRFGRAFPYRQYGFSSVLEALRSVSDSIAVVEQTNTGSLLVLRKYLVEREEAPQASAAEMPPLEPICETERGCQTALTKWEPVETQAVGLGDHLKRVSVVMNASITRKVFIQPQDSRQFLPKKLTLTPEIPPDAVQDRSLCSLPPLKRRCLVGVMVESIVSPSQFYVHICSRETSYKLQDLMFEMRHLYSYKFVSDQYIMPDSAVQPGQLCCVTVSKWWYRVIIHRVISDQEVEVFYADYGHLQVVQKSWLRFLKWYYLKFPAQAIPCSLARVKPVEDKWSPAATLLFQKLCRFKELVGIVDEYVDDVLHLFLCDTSTKEDVYFHSVLKDMGYADVCGENVPSQEFKELNPSALYIQPSGKQNAELVDPELCLQQESLDADSEAAALKLNGAEPCDQ</sequence>
<evidence type="ECO:0000256" key="9">
    <source>
        <dbReference type="SAM" id="MobiDB-lite"/>
    </source>
</evidence>
<dbReference type="InterPro" id="IPR002999">
    <property type="entry name" value="Tudor"/>
</dbReference>
<feature type="region of interest" description="Disordered" evidence="9">
    <location>
        <begin position="99"/>
        <end position="127"/>
    </location>
</feature>
<evidence type="ECO:0000256" key="3">
    <source>
        <dbReference type="ARBA" id="ARBA00013420"/>
    </source>
</evidence>
<dbReference type="EMBL" id="VWZG01012475">
    <property type="protein sequence ID" value="NXG25312.1"/>
    <property type="molecule type" value="Genomic_DNA"/>
</dbReference>
<dbReference type="InterPro" id="IPR041966">
    <property type="entry name" value="LOTUS-like"/>
</dbReference>
<comment type="caution">
    <text evidence="12">The sequence shown here is derived from an EMBL/GenBank/DDBJ whole genome shotgun (WGS) entry which is preliminary data.</text>
</comment>
<dbReference type="GO" id="GO:0007283">
    <property type="term" value="P:spermatogenesis"/>
    <property type="evidence" value="ECO:0007669"/>
    <property type="project" value="UniProtKB-KW"/>
</dbReference>
<feature type="non-terminal residue" evidence="12">
    <location>
        <position position="1"/>
    </location>
</feature>
<dbReference type="InterPro" id="IPR035437">
    <property type="entry name" value="SNase_OB-fold_sf"/>
</dbReference>
<evidence type="ECO:0000256" key="1">
    <source>
        <dbReference type="ARBA" id="ARBA00004496"/>
    </source>
</evidence>
<evidence type="ECO:0000256" key="7">
    <source>
        <dbReference type="ARBA" id="ARBA00022782"/>
    </source>
</evidence>
<evidence type="ECO:0000256" key="2">
    <source>
        <dbReference type="ARBA" id="ARBA00010384"/>
    </source>
</evidence>
<dbReference type="PANTHER" id="PTHR22948:SF19">
    <property type="entry name" value="TUDOR DOMAIN-CONTAINING PROTEIN 5"/>
    <property type="match status" value="1"/>
</dbReference>
<protein>
    <recommendedName>
        <fullName evidence="3">Tudor domain-containing protein 5</fullName>
    </recommendedName>
</protein>
<dbReference type="InterPro" id="IPR025605">
    <property type="entry name" value="OST-HTH/LOTUS_dom"/>
</dbReference>
<feature type="domain" description="HTH OST-type" evidence="11">
    <location>
        <begin position="128"/>
        <end position="204"/>
    </location>
</feature>
<gene>
    <name evidence="12" type="primary">Tdrd5</name>
    <name evidence="12" type="ORF">GRAVAR_R01757</name>
</gene>
<dbReference type="InterPro" id="IPR050621">
    <property type="entry name" value="Tudor_domain_containing"/>
</dbReference>
<feature type="domain" description="HTH OST-type" evidence="11">
    <location>
        <begin position="5"/>
        <end position="78"/>
    </location>
</feature>
<dbReference type="GO" id="GO:0005737">
    <property type="term" value="C:cytoplasm"/>
    <property type="evidence" value="ECO:0007669"/>
    <property type="project" value="UniProtKB-SubCell"/>
</dbReference>
<dbReference type="Pfam" id="PF12872">
    <property type="entry name" value="OST-HTH"/>
    <property type="match status" value="2"/>
</dbReference>
<keyword evidence="6" id="KW-0677">Repeat</keyword>
<feature type="compositionally biased region" description="Polar residues" evidence="9">
    <location>
        <begin position="106"/>
        <end position="115"/>
    </location>
</feature>
<dbReference type="Gene3D" id="3.30.420.610">
    <property type="entry name" value="LOTUS domain-like"/>
    <property type="match status" value="2"/>
</dbReference>
<dbReference type="GO" id="GO:0030154">
    <property type="term" value="P:cell differentiation"/>
    <property type="evidence" value="ECO:0007669"/>
    <property type="project" value="UniProtKB-KW"/>
</dbReference>
<feature type="non-terminal residue" evidence="12">
    <location>
        <position position="556"/>
    </location>
</feature>
<accession>A0A7K9ABQ2</accession>